<protein>
    <submittedName>
        <fullName evidence="1">Uncharacterized protein</fullName>
    </submittedName>
</protein>
<accession>A0A2V1DC68</accession>
<evidence type="ECO:0000313" key="2">
    <source>
        <dbReference type="Proteomes" id="UP000244855"/>
    </source>
</evidence>
<dbReference type="AlphaFoldDB" id="A0A2V1DC68"/>
<gene>
    <name evidence="1" type="ORF">DM02DRAFT_570684</name>
</gene>
<dbReference type="Proteomes" id="UP000244855">
    <property type="component" value="Unassembled WGS sequence"/>
</dbReference>
<organism evidence="1 2">
    <name type="scientific">Periconia macrospinosa</name>
    <dbReference type="NCBI Taxonomy" id="97972"/>
    <lineage>
        <taxon>Eukaryota</taxon>
        <taxon>Fungi</taxon>
        <taxon>Dikarya</taxon>
        <taxon>Ascomycota</taxon>
        <taxon>Pezizomycotina</taxon>
        <taxon>Dothideomycetes</taxon>
        <taxon>Pleosporomycetidae</taxon>
        <taxon>Pleosporales</taxon>
        <taxon>Massarineae</taxon>
        <taxon>Periconiaceae</taxon>
        <taxon>Periconia</taxon>
    </lineage>
</organism>
<name>A0A2V1DC68_9PLEO</name>
<keyword evidence="2" id="KW-1185">Reference proteome</keyword>
<dbReference type="EMBL" id="KZ805485">
    <property type="protein sequence ID" value="PVH95737.1"/>
    <property type="molecule type" value="Genomic_DNA"/>
</dbReference>
<dbReference type="OrthoDB" id="3778539at2759"/>
<evidence type="ECO:0000313" key="1">
    <source>
        <dbReference type="EMBL" id="PVH95737.1"/>
    </source>
</evidence>
<proteinExistence type="predicted"/>
<sequence length="132" mass="14498">MSTYWYCCQCGHGGYNVAVNTFCPECFHNRCSYCSTVNHDTPYSYSEGGAGVAANHSPPLRAMTSAPLVPEHAMLDHGCFPAPSAAPSDPEEYYWQCCSCKSGFMSYALETGCNNCWNHNRCGSCPIEVVKR</sequence>
<reference evidence="1 2" key="1">
    <citation type="journal article" date="2018" name="Sci. Rep.">
        <title>Comparative genomics provides insights into the lifestyle and reveals functional heterogeneity of dark septate endophytic fungi.</title>
        <authorList>
            <person name="Knapp D.G."/>
            <person name="Nemeth J.B."/>
            <person name="Barry K."/>
            <person name="Hainaut M."/>
            <person name="Henrissat B."/>
            <person name="Johnson J."/>
            <person name="Kuo A."/>
            <person name="Lim J.H.P."/>
            <person name="Lipzen A."/>
            <person name="Nolan M."/>
            <person name="Ohm R.A."/>
            <person name="Tamas L."/>
            <person name="Grigoriev I.V."/>
            <person name="Spatafora J.W."/>
            <person name="Nagy L.G."/>
            <person name="Kovacs G.M."/>
        </authorList>
    </citation>
    <scope>NUCLEOTIDE SEQUENCE [LARGE SCALE GENOMIC DNA]</scope>
    <source>
        <strain evidence="1 2">DSE2036</strain>
    </source>
</reference>